<gene>
    <name evidence="1" type="ORF">NIE79_004753</name>
</gene>
<reference evidence="1 2" key="1">
    <citation type="submission" date="2022-01" db="EMBL/GenBank/DDBJ databases">
        <authorList>
            <person name="Riesco R."/>
            <person name="Trujillo M.E."/>
        </authorList>
    </citation>
    <scope>NUCLEOTIDE SEQUENCE [LARGE SCALE GENOMIC DNA]</scope>
    <source>
        <strain evidence="1 2">NIE79</strain>
    </source>
</reference>
<proteinExistence type="predicted"/>
<comment type="caution">
    <text evidence="1">The sequence shown here is derived from an EMBL/GenBank/DDBJ whole genome shotgun (WGS) entry which is preliminary data.</text>
</comment>
<keyword evidence="2" id="KW-1185">Reference proteome</keyword>
<sequence length="431" mass="46508">MSDAWRDVEAGRRQLDWAVAVGDPAEADYLTPTGRRIASQAIMDLEAFFGPAWLHRATHPAPGITGPTMGPYFASLLGAPAFVAVIGLWARLQVLVDAKVQGIGRVRKNLRANPTAEEFRHHIALARLAVLAIQAGARITLEPVKPQGGPGDLQAVRADSDVFIEVRALGPDRAFRAYNQQVRDATTHLRVLESRHGVHWDGDLPPEATPRWKENVALAAAEAAATGVPVEVTVDGSTLTAHSNPAPAGARIAGPMWESDQGPRLLQALMRKAVKTQSAGAAWLWLEDAGAVWPLTSFARDPLPLKIDVLRQALDPLFDAHPHVLGVVLTSGEMRLNELDATEANHRGAAFRRTVPGSRARESIVVRRRLNVPGQCALINELCSEEPAWLDRALARLGIPGGVTALTTPPARQAPTVVQKHRSGLYLPTRS</sequence>
<dbReference type="EMBL" id="JAKKFD010000044">
    <property type="protein sequence ID" value="MCG5446185.1"/>
    <property type="molecule type" value="Genomic_DNA"/>
</dbReference>
<protein>
    <submittedName>
        <fullName evidence="1">Uncharacterized protein</fullName>
    </submittedName>
</protein>
<evidence type="ECO:0000313" key="2">
    <source>
        <dbReference type="Proteomes" id="UP001201629"/>
    </source>
</evidence>
<name>A0ABS9N931_9ACTN</name>
<organism evidence="1 2">
    <name type="scientific">Micromonospora trifolii</name>
    <dbReference type="NCBI Taxonomy" id="2911208"/>
    <lineage>
        <taxon>Bacteria</taxon>
        <taxon>Bacillati</taxon>
        <taxon>Actinomycetota</taxon>
        <taxon>Actinomycetes</taxon>
        <taxon>Micromonosporales</taxon>
        <taxon>Micromonosporaceae</taxon>
        <taxon>Micromonospora</taxon>
    </lineage>
</organism>
<dbReference type="RefSeq" id="WP_238681113.1">
    <property type="nucleotide sequence ID" value="NZ_JAKKFD010000044.1"/>
</dbReference>
<accession>A0ABS9N931</accession>
<dbReference type="Proteomes" id="UP001201629">
    <property type="component" value="Unassembled WGS sequence"/>
</dbReference>
<evidence type="ECO:0000313" key="1">
    <source>
        <dbReference type="EMBL" id="MCG5446185.1"/>
    </source>
</evidence>